<gene>
    <name evidence="2" type="ORF">QUW44_01580</name>
</gene>
<dbReference type="Proteomes" id="UP001529343">
    <property type="component" value="Unassembled WGS sequence"/>
</dbReference>
<dbReference type="CDD" id="cd13440">
    <property type="entry name" value="CamS_repeat_2"/>
    <property type="match status" value="1"/>
</dbReference>
<dbReference type="CDD" id="cd13441">
    <property type="entry name" value="CamS_repeat_1"/>
    <property type="match status" value="1"/>
</dbReference>
<dbReference type="PIRSF" id="PIRSF012509">
    <property type="entry name" value="CamS"/>
    <property type="match status" value="1"/>
</dbReference>
<reference evidence="2 3" key="2">
    <citation type="submission" date="2023-06" db="EMBL/GenBank/DDBJ databases">
        <authorList>
            <person name="Zeman M."/>
            <person name="Kubasova T."/>
            <person name="Jahodarova E."/>
            <person name="Nykrynova M."/>
            <person name="Rychlik I."/>
        </authorList>
    </citation>
    <scope>NUCLEOTIDE SEQUENCE [LARGE SCALE GENOMIC DNA]</scope>
    <source>
        <strain evidence="2 3">161_Gplus</strain>
    </source>
</reference>
<sequence>MNAKLKKITAATMILMTSLVLASCGGHSSSSKNYTTTGSGSGNYQGVIQGGRYKTSKARGINVSQNDNQYNLKSFENGLTQVSKRVFSPKNYIFQEGQYLNSDTIENWLGRKTKDNPAGLNPAEGKKSDPNPIYVQQIEEQDYMENSGNSMKLRGMTIGIGINSEYNYKKKTDGPSYTKKISDAEVKRQGEIAAAKVLKRVRKKAGVGNVPIVIALYKQAPDDSLVGGSFYAYSKNSGSTISSWHKLNYKTVVLPKASGTTSSTGSASQTDSDSFSNFKSQIQSFFPNLSGVTAQAQYNNGQLDGMHITVTTQFYSQSEITSFTQYIARAANKYLPNGIPIDIRIQSDSEMQAIVYRDSGSDTFRTHILTSY</sequence>
<evidence type="ECO:0000313" key="3">
    <source>
        <dbReference type="Proteomes" id="UP001529343"/>
    </source>
</evidence>
<keyword evidence="3" id="KW-1185">Reference proteome</keyword>
<organism evidence="2 3">
    <name type="scientific">Limosilactobacillus pontis</name>
    <dbReference type="NCBI Taxonomy" id="35787"/>
    <lineage>
        <taxon>Bacteria</taxon>
        <taxon>Bacillati</taxon>
        <taxon>Bacillota</taxon>
        <taxon>Bacilli</taxon>
        <taxon>Lactobacillales</taxon>
        <taxon>Lactobacillaceae</taxon>
        <taxon>Limosilactobacillus</taxon>
    </lineage>
</organism>
<evidence type="ECO:0000313" key="2">
    <source>
        <dbReference type="EMBL" id="MDM8265865.1"/>
    </source>
</evidence>
<proteinExistence type="predicted"/>
<evidence type="ECO:0000256" key="1">
    <source>
        <dbReference type="SAM" id="SignalP"/>
    </source>
</evidence>
<keyword evidence="1" id="KW-0732">Signal</keyword>
<feature type="signal peptide" evidence="1">
    <location>
        <begin position="1"/>
        <end position="22"/>
    </location>
</feature>
<dbReference type="Gene3D" id="3.10.570.10">
    <property type="entry name" value="sex pheromone staph- cam373 precursor domain"/>
    <property type="match status" value="1"/>
</dbReference>
<dbReference type="PROSITE" id="PS51257">
    <property type="entry name" value="PROKAR_LIPOPROTEIN"/>
    <property type="match status" value="1"/>
</dbReference>
<reference evidence="3" key="1">
    <citation type="submission" date="2023-06" db="EMBL/GenBank/DDBJ databases">
        <title>Identification and characterization of horizontal gene transfer across gut microbiota members of farm animals based on homology search.</title>
        <authorList>
            <person name="Zeman M."/>
            <person name="Kubasova T."/>
            <person name="Jahodarova E."/>
            <person name="Nykrynova M."/>
            <person name="Rychlik I."/>
        </authorList>
    </citation>
    <scope>NUCLEOTIDE SEQUENCE [LARGE SCALE GENOMIC DNA]</scope>
    <source>
        <strain evidence="3">161_Gplus</strain>
    </source>
</reference>
<accession>A0ABT7UXR8</accession>
<dbReference type="EMBL" id="JAUDDW010000003">
    <property type="protein sequence ID" value="MDM8265865.1"/>
    <property type="molecule type" value="Genomic_DNA"/>
</dbReference>
<comment type="caution">
    <text evidence="2">The sequence shown here is derived from an EMBL/GenBank/DDBJ whole genome shotgun (WGS) entry which is preliminary data.</text>
</comment>
<name>A0ABT7UXR8_9LACO</name>
<protein>
    <submittedName>
        <fullName evidence="2">CamS family sex pheromone protein</fullName>
    </submittedName>
</protein>
<dbReference type="Pfam" id="PF07537">
    <property type="entry name" value="CamS"/>
    <property type="match status" value="1"/>
</dbReference>
<feature type="chain" id="PRO_5045841424" evidence="1">
    <location>
        <begin position="23"/>
        <end position="372"/>
    </location>
</feature>
<dbReference type="InterPro" id="IPR011426">
    <property type="entry name" value="CamS"/>
</dbReference>
<dbReference type="RefSeq" id="WP_283593088.1">
    <property type="nucleotide sequence ID" value="NZ_JAUDDW010000003.1"/>
</dbReference>